<comment type="caution">
    <text evidence="2">The sequence shown here is derived from an EMBL/GenBank/DDBJ whole genome shotgun (WGS) entry which is preliminary data.</text>
</comment>
<evidence type="ECO:0000313" key="2">
    <source>
        <dbReference type="EMBL" id="GJS83428.1"/>
    </source>
</evidence>
<feature type="compositionally biased region" description="Low complexity" evidence="1">
    <location>
        <begin position="468"/>
        <end position="495"/>
    </location>
</feature>
<dbReference type="Proteomes" id="UP001151760">
    <property type="component" value="Unassembled WGS sequence"/>
</dbReference>
<gene>
    <name evidence="2" type="ORF">Tco_0749969</name>
</gene>
<name>A0ABQ4YZX4_9ASTR</name>
<reference evidence="2" key="2">
    <citation type="submission" date="2022-01" db="EMBL/GenBank/DDBJ databases">
        <authorList>
            <person name="Yamashiro T."/>
            <person name="Shiraishi A."/>
            <person name="Satake H."/>
            <person name="Nakayama K."/>
        </authorList>
    </citation>
    <scope>NUCLEOTIDE SEQUENCE</scope>
</reference>
<feature type="region of interest" description="Disordered" evidence="1">
    <location>
        <begin position="576"/>
        <end position="602"/>
    </location>
</feature>
<accession>A0ABQ4YZX4</accession>
<reference evidence="2" key="1">
    <citation type="journal article" date="2022" name="Int. J. Mol. Sci.">
        <title>Draft Genome of Tanacetum Coccineum: Genomic Comparison of Closely Related Tanacetum-Family Plants.</title>
        <authorList>
            <person name="Yamashiro T."/>
            <person name="Shiraishi A."/>
            <person name="Nakayama K."/>
            <person name="Satake H."/>
        </authorList>
    </citation>
    <scope>NUCLEOTIDE SEQUENCE</scope>
</reference>
<organism evidence="2 3">
    <name type="scientific">Tanacetum coccineum</name>
    <dbReference type="NCBI Taxonomy" id="301880"/>
    <lineage>
        <taxon>Eukaryota</taxon>
        <taxon>Viridiplantae</taxon>
        <taxon>Streptophyta</taxon>
        <taxon>Embryophyta</taxon>
        <taxon>Tracheophyta</taxon>
        <taxon>Spermatophyta</taxon>
        <taxon>Magnoliopsida</taxon>
        <taxon>eudicotyledons</taxon>
        <taxon>Gunneridae</taxon>
        <taxon>Pentapetalae</taxon>
        <taxon>asterids</taxon>
        <taxon>campanulids</taxon>
        <taxon>Asterales</taxon>
        <taxon>Asteraceae</taxon>
        <taxon>Asteroideae</taxon>
        <taxon>Anthemideae</taxon>
        <taxon>Anthemidinae</taxon>
        <taxon>Tanacetum</taxon>
    </lineage>
</organism>
<proteinExistence type="predicted"/>
<dbReference type="EMBL" id="BQNB010010899">
    <property type="protein sequence ID" value="GJS83428.1"/>
    <property type="molecule type" value="Genomic_DNA"/>
</dbReference>
<keyword evidence="3" id="KW-1185">Reference proteome</keyword>
<evidence type="ECO:0000313" key="3">
    <source>
        <dbReference type="Proteomes" id="UP001151760"/>
    </source>
</evidence>
<feature type="region of interest" description="Disordered" evidence="1">
    <location>
        <begin position="466"/>
        <end position="508"/>
    </location>
</feature>
<sequence>MDDPYITMEEYIRLEEERAQSHGETFNWQTAPFEKVRNYNEEECFTDFEAEFPAIVLGNINAVPSQSPEIPYCESTQGMTMGEYEAEKEDSEIEFPAIVLDNMSTSDTTLSYEPMVSPLNESEINFRILFDESEDEEYTLIFDENSFSYKIIYVDYLKTDSENDSNKVNLPSSPEPTISYFNDLDFFKEFINEFPVIVFNDNLTSKLAEPSISPPHIDELKIETSLSELDKFKRYNTINVETNGSHEPLKTSHKKFRKTFNVRSFINGLYVNTMTWNYLNNGMLLILIENLYVLIGIRFDPKRMSDTEMGLDVANTICFQLGGTRSERFVPDKGDLRDYWIEISSDRDFLGAAPFYVHIRDPVRRLCHRMIACTISGKGQGPEKVTGVDLFYLRSMNRGTANVPYLLAQYMFRHAEGRKSGARLSGGHFIRRLADHFGLGSDEGLRGLFVISQELLAWVAPGPERQPDAAVGAHKAAKDAPANNEVAQADPAPAQAHPPPPAPQPRTMSQRIERIEEEMSELQQNVVGLREVVESSITEQTGVSTWMISCMTQLMDTSSRTYQAFDSTLVGSSRFPYQRRTHRRTDDASTSAAPHTDDQPNP</sequence>
<evidence type="ECO:0000256" key="1">
    <source>
        <dbReference type="SAM" id="MobiDB-lite"/>
    </source>
</evidence>
<protein>
    <submittedName>
        <fullName evidence="2">Uncharacterized protein</fullName>
    </submittedName>
</protein>